<feature type="domain" description="Histidine kinase" evidence="6">
    <location>
        <begin position="1"/>
        <end position="173"/>
    </location>
</feature>
<sequence length="173" mass="19572">ETRGNALVEFIEHYKSFTRLPEPVIEKVNISGFFENISRFFKEELKQHNITLKINLAEQPLYINADSNLLDQAFINLFRNSIYALSDDPGGLIYLKAKRHSKDEIILEITDSGLGIPPEIQSQIFIPFFTTRPKGTGIGLSIVKKIVHMHGGTIHFRTEPGMGTTFIVKLRAS</sequence>
<dbReference type="SUPFAM" id="SSF55874">
    <property type="entry name" value="ATPase domain of HSP90 chaperone/DNA topoisomerase II/histidine kinase"/>
    <property type="match status" value="1"/>
</dbReference>
<evidence type="ECO:0000313" key="7">
    <source>
        <dbReference type="EMBL" id="GAF80105.1"/>
    </source>
</evidence>
<reference evidence="7" key="1">
    <citation type="journal article" date="2014" name="Front. Microbiol.">
        <title>High frequency of phylogenetically diverse reductive dehalogenase-homologous genes in deep subseafloor sedimentary metagenomes.</title>
        <authorList>
            <person name="Kawai M."/>
            <person name="Futagami T."/>
            <person name="Toyoda A."/>
            <person name="Takaki Y."/>
            <person name="Nishi S."/>
            <person name="Hori S."/>
            <person name="Arai W."/>
            <person name="Tsubouchi T."/>
            <person name="Morono Y."/>
            <person name="Uchiyama I."/>
            <person name="Ito T."/>
            <person name="Fujiyama A."/>
            <person name="Inagaki F."/>
            <person name="Takami H."/>
        </authorList>
    </citation>
    <scope>NUCLEOTIDE SEQUENCE</scope>
    <source>
        <strain evidence="7">Expedition CK06-06</strain>
    </source>
</reference>
<comment type="caution">
    <text evidence="7">The sequence shown here is derived from an EMBL/GenBank/DDBJ whole genome shotgun (WGS) entry which is preliminary data.</text>
</comment>
<evidence type="ECO:0000259" key="6">
    <source>
        <dbReference type="PROSITE" id="PS50109"/>
    </source>
</evidence>
<dbReference type="GO" id="GO:0016301">
    <property type="term" value="F:kinase activity"/>
    <property type="evidence" value="ECO:0007669"/>
    <property type="project" value="UniProtKB-KW"/>
</dbReference>
<evidence type="ECO:0000256" key="3">
    <source>
        <dbReference type="ARBA" id="ARBA00022777"/>
    </source>
</evidence>
<keyword evidence="5" id="KW-0902">Two-component regulatory system</keyword>
<dbReference type="InterPro" id="IPR004358">
    <property type="entry name" value="Sig_transdc_His_kin-like_C"/>
</dbReference>
<name>X0TVG1_9ZZZZ</name>
<proteinExistence type="predicted"/>
<gene>
    <name evidence="7" type="ORF">S01H1_16242</name>
</gene>
<evidence type="ECO:0000256" key="5">
    <source>
        <dbReference type="ARBA" id="ARBA00023012"/>
    </source>
</evidence>
<dbReference type="GO" id="GO:0005524">
    <property type="term" value="F:ATP binding"/>
    <property type="evidence" value="ECO:0007669"/>
    <property type="project" value="UniProtKB-KW"/>
</dbReference>
<dbReference type="InterPro" id="IPR036890">
    <property type="entry name" value="HATPase_C_sf"/>
</dbReference>
<keyword evidence="1" id="KW-0808">Transferase</keyword>
<keyword evidence="4" id="KW-0067">ATP-binding</keyword>
<keyword evidence="3" id="KW-0418">Kinase</keyword>
<evidence type="ECO:0000256" key="4">
    <source>
        <dbReference type="ARBA" id="ARBA00022840"/>
    </source>
</evidence>
<dbReference type="InterPro" id="IPR005467">
    <property type="entry name" value="His_kinase_dom"/>
</dbReference>
<dbReference type="PROSITE" id="PS50109">
    <property type="entry name" value="HIS_KIN"/>
    <property type="match status" value="1"/>
</dbReference>
<protein>
    <recommendedName>
        <fullName evidence="6">Histidine kinase domain-containing protein</fullName>
    </recommendedName>
</protein>
<dbReference type="GO" id="GO:0000160">
    <property type="term" value="P:phosphorelay signal transduction system"/>
    <property type="evidence" value="ECO:0007669"/>
    <property type="project" value="UniProtKB-KW"/>
</dbReference>
<dbReference type="PANTHER" id="PTHR43065">
    <property type="entry name" value="SENSOR HISTIDINE KINASE"/>
    <property type="match status" value="1"/>
</dbReference>
<dbReference type="Gene3D" id="3.30.565.10">
    <property type="entry name" value="Histidine kinase-like ATPase, C-terminal domain"/>
    <property type="match status" value="1"/>
</dbReference>
<dbReference type="PRINTS" id="PR00344">
    <property type="entry name" value="BCTRLSENSOR"/>
</dbReference>
<dbReference type="SMART" id="SM00387">
    <property type="entry name" value="HATPase_c"/>
    <property type="match status" value="1"/>
</dbReference>
<evidence type="ECO:0000256" key="1">
    <source>
        <dbReference type="ARBA" id="ARBA00022679"/>
    </source>
</evidence>
<dbReference type="InterPro" id="IPR003594">
    <property type="entry name" value="HATPase_dom"/>
</dbReference>
<accession>X0TVG1</accession>
<evidence type="ECO:0000256" key="2">
    <source>
        <dbReference type="ARBA" id="ARBA00022741"/>
    </source>
</evidence>
<organism evidence="7">
    <name type="scientific">marine sediment metagenome</name>
    <dbReference type="NCBI Taxonomy" id="412755"/>
    <lineage>
        <taxon>unclassified sequences</taxon>
        <taxon>metagenomes</taxon>
        <taxon>ecological metagenomes</taxon>
    </lineage>
</organism>
<feature type="non-terminal residue" evidence="7">
    <location>
        <position position="1"/>
    </location>
</feature>
<dbReference type="AlphaFoldDB" id="X0TVG1"/>
<dbReference type="EMBL" id="BARS01008528">
    <property type="protein sequence ID" value="GAF80105.1"/>
    <property type="molecule type" value="Genomic_DNA"/>
</dbReference>
<keyword evidence="2" id="KW-0547">Nucleotide-binding</keyword>
<dbReference type="Pfam" id="PF02518">
    <property type="entry name" value="HATPase_c"/>
    <property type="match status" value="1"/>
</dbReference>
<dbReference type="PANTHER" id="PTHR43065:SF46">
    <property type="entry name" value="C4-DICARBOXYLATE TRANSPORT SENSOR PROTEIN DCTB"/>
    <property type="match status" value="1"/>
</dbReference>